<dbReference type="Gene3D" id="2.60.40.420">
    <property type="entry name" value="Cupredoxins - blue copper proteins"/>
    <property type="match status" value="1"/>
</dbReference>
<dbReference type="InterPro" id="IPR028871">
    <property type="entry name" value="BlueCu_1_BS"/>
</dbReference>
<comment type="similarity">
    <text evidence="2 10">Belongs to the plastocyanin family.</text>
</comment>
<keyword evidence="8 10" id="KW-0472">Membrane</keyword>
<dbReference type="NCBIfam" id="TIGR02656">
    <property type="entry name" value="cyanin_plasto"/>
    <property type="match status" value="1"/>
</dbReference>
<dbReference type="Proteomes" id="UP000824469">
    <property type="component" value="Unassembled WGS sequence"/>
</dbReference>
<feature type="non-terminal residue" evidence="12">
    <location>
        <position position="1"/>
    </location>
</feature>
<keyword evidence="5 10" id="KW-0249">Electron transport</keyword>
<feature type="binding site" evidence="9">
    <location>
        <position position="156"/>
    </location>
    <ligand>
        <name>Cu cation</name>
        <dbReference type="ChEBI" id="CHEBI:23378"/>
    </ligand>
</feature>
<evidence type="ECO:0000259" key="11">
    <source>
        <dbReference type="Pfam" id="PF00127"/>
    </source>
</evidence>
<dbReference type="InterPro" id="IPR000923">
    <property type="entry name" value="BlueCu_1"/>
</dbReference>
<evidence type="ECO:0000256" key="8">
    <source>
        <dbReference type="ARBA" id="ARBA00023136"/>
    </source>
</evidence>
<evidence type="ECO:0000256" key="7">
    <source>
        <dbReference type="ARBA" id="ARBA00023078"/>
    </source>
</evidence>
<reference evidence="12 13" key="1">
    <citation type="journal article" date="2021" name="Nat. Plants">
        <title>The Taxus genome provides insights into paclitaxel biosynthesis.</title>
        <authorList>
            <person name="Xiong X."/>
            <person name="Gou J."/>
            <person name="Liao Q."/>
            <person name="Li Y."/>
            <person name="Zhou Q."/>
            <person name="Bi G."/>
            <person name="Li C."/>
            <person name="Du R."/>
            <person name="Wang X."/>
            <person name="Sun T."/>
            <person name="Guo L."/>
            <person name="Liang H."/>
            <person name="Lu P."/>
            <person name="Wu Y."/>
            <person name="Zhang Z."/>
            <person name="Ro D.K."/>
            <person name="Shang Y."/>
            <person name="Huang S."/>
            <person name="Yan J."/>
        </authorList>
    </citation>
    <scope>NUCLEOTIDE SEQUENCE [LARGE SCALE GENOMIC DNA]</scope>
    <source>
        <strain evidence="12">Ta-2019</strain>
    </source>
</reference>
<dbReference type="InterPro" id="IPR002387">
    <property type="entry name" value="Plastocyanin"/>
</dbReference>
<keyword evidence="13" id="KW-1185">Reference proteome</keyword>
<dbReference type="Pfam" id="PF00127">
    <property type="entry name" value="Copper-bind"/>
    <property type="match status" value="1"/>
</dbReference>
<dbReference type="CDD" id="cd04219">
    <property type="entry name" value="Plastocyanin"/>
    <property type="match status" value="1"/>
</dbReference>
<evidence type="ECO:0000256" key="5">
    <source>
        <dbReference type="ARBA" id="ARBA00022982"/>
    </source>
</evidence>
<dbReference type="AlphaFoldDB" id="A0AA38L7R9"/>
<dbReference type="GO" id="GO:0009535">
    <property type="term" value="C:chloroplast thylakoid membrane"/>
    <property type="evidence" value="ECO:0007669"/>
    <property type="project" value="UniProtKB-SubCell"/>
</dbReference>
<dbReference type="PRINTS" id="PR00157">
    <property type="entry name" value="PLASTOCYANIN"/>
</dbReference>
<dbReference type="PROSITE" id="PS00196">
    <property type="entry name" value="COPPER_BLUE"/>
    <property type="match status" value="1"/>
</dbReference>
<evidence type="ECO:0000256" key="6">
    <source>
        <dbReference type="ARBA" id="ARBA00023008"/>
    </source>
</evidence>
<accession>A0AA38L7R9</accession>
<feature type="domain" description="Blue (type 1) copper" evidence="11">
    <location>
        <begin position="66"/>
        <end position="156"/>
    </location>
</feature>
<keyword evidence="7 10" id="KW-0793">Thylakoid</keyword>
<organism evidence="12 13">
    <name type="scientific">Taxus chinensis</name>
    <name type="common">Chinese yew</name>
    <name type="synonym">Taxus wallichiana var. chinensis</name>
    <dbReference type="NCBI Taxonomy" id="29808"/>
    <lineage>
        <taxon>Eukaryota</taxon>
        <taxon>Viridiplantae</taxon>
        <taxon>Streptophyta</taxon>
        <taxon>Embryophyta</taxon>
        <taxon>Tracheophyta</taxon>
        <taxon>Spermatophyta</taxon>
        <taxon>Pinopsida</taxon>
        <taxon>Pinidae</taxon>
        <taxon>Conifers II</taxon>
        <taxon>Cupressales</taxon>
        <taxon>Taxaceae</taxon>
        <taxon>Taxus</taxon>
    </lineage>
</organism>
<dbReference type="GO" id="GO:0005507">
    <property type="term" value="F:copper ion binding"/>
    <property type="evidence" value="ECO:0007669"/>
    <property type="project" value="UniProtKB-UniRule"/>
</dbReference>
<name>A0AA38L7R9_TAXCH</name>
<feature type="binding site" evidence="9">
    <location>
        <position position="101"/>
    </location>
    <ligand>
        <name>Cu cation</name>
        <dbReference type="ChEBI" id="CHEBI:23378"/>
    </ligand>
</feature>
<evidence type="ECO:0000256" key="4">
    <source>
        <dbReference type="ARBA" id="ARBA00022723"/>
    </source>
</evidence>
<dbReference type="GO" id="GO:0009055">
    <property type="term" value="F:electron transfer activity"/>
    <property type="evidence" value="ECO:0007669"/>
    <property type="project" value="UniProtKB-UniRule"/>
</dbReference>
<comment type="caution">
    <text evidence="12">The sequence shown here is derived from an EMBL/GenBank/DDBJ whole genome shotgun (WGS) entry which is preliminary data.</text>
</comment>
<evidence type="ECO:0000313" key="12">
    <source>
        <dbReference type="EMBL" id="KAH9315094.1"/>
    </source>
</evidence>
<dbReference type="PRINTS" id="PR00156">
    <property type="entry name" value="COPPERBLUE"/>
</dbReference>
<comment type="subcellular location">
    <subcellularLocation>
        <location evidence="1 10">Plastid</location>
        <location evidence="1 10">Chloroplast thylakoid membrane</location>
        <topology evidence="1 10">Peripheral membrane protein</topology>
        <orientation evidence="1 10">Lumenal side</orientation>
    </subcellularLocation>
</comment>
<gene>
    <name evidence="12" type="ORF">KI387_023721</name>
</gene>
<sequence>FAAAVAIPTPSFTCGKVECSKMAVVKPFSARARGGVKVRASKMGAALMAAAAAASVVMSSNAQALEVLMGGNGGELVFIPSEFQLTAGDTIVFKNNAGFPHNVIFEEDEVPEGVDASSISMSEEDLLNAPGQTYKVTLSKKGTYKFYCYPHQGIGMS</sequence>
<evidence type="ECO:0000313" key="13">
    <source>
        <dbReference type="Proteomes" id="UP000824469"/>
    </source>
</evidence>
<evidence type="ECO:0000256" key="10">
    <source>
        <dbReference type="RuleBase" id="RU363020"/>
    </source>
</evidence>
<evidence type="ECO:0000256" key="1">
    <source>
        <dbReference type="ARBA" id="ARBA00004622"/>
    </source>
</evidence>
<keyword evidence="6 9" id="KW-0186">Copper</keyword>
<proteinExistence type="inferred from homology"/>
<feature type="non-terminal residue" evidence="12">
    <location>
        <position position="157"/>
    </location>
</feature>
<keyword evidence="3 10" id="KW-0813">Transport</keyword>
<feature type="binding site" evidence="9">
    <location>
        <position position="148"/>
    </location>
    <ligand>
        <name>Cu cation</name>
        <dbReference type="ChEBI" id="CHEBI:23378"/>
    </ligand>
</feature>
<dbReference type="GO" id="GO:0009543">
    <property type="term" value="C:chloroplast thylakoid lumen"/>
    <property type="evidence" value="ECO:0007669"/>
    <property type="project" value="TreeGrafter"/>
</dbReference>
<dbReference type="InterPro" id="IPR001235">
    <property type="entry name" value="Copper_blue_Plastocyanin"/>
</dbReference>
<dbReference type="PANTHER" id="PTHR34192:SF10">
    <property type="entry name" value="PLASTOCYANIN MAJOR ISOFORM, CHLOROPLASTIC-RELATED"/>
    <property type="match status" value="1"/>
</dbReference>
<evidence type="ECO:0000256" key="3">
    <source>
        <dbReference type="ARBA" id="ARBA00022448"/>
    </source>
</evidence>
<dbReference type="PANTHER" id="PTHR34192">
    <property type="entry name" value="PLASTOCYANIN MAJOR ISOFORM, CHLOROPLASTIC-RELATED"/>
    <property type="match status" value="1"/>
</dbReference>
<dbReference type="InterPro" id="IPR008972">
    <property type="entry name" value="Cupredoxin"/>
</dbReference>
<evidence type="ECO:0000256" key="9">
    <source>
        <dbReference type="PIRSR" id="PIRSR602387-1"/>
    </source>
</evidence>
<comment type="function">
    <text evidence="10">Participates in electron transfer between P700 and the cytochrome b6-f complex in photosystem I.</text>
</comment>
<evidence type="ECO:0000256" key="2">
    <source>
        <dbReference type="ARBA" id="ARBA00005338"/>
    </source>
</evidence>
<keyword evidence="4 9" id="KW-0479">Metal-binding</keyword>
<dbReference type="OMA" id="RICAASK"/>
<dbReference type="EMBL" id="JAHRHJ020000005">
    <property type="protein sequence ID" value="KAH9315094.1"/>
    <property type="molecule type" value="Genomic_DNA"/>
</dbReference>
<feature type="binding site" evidence="9">
    <location>
        <position position="151"/>
    </location>
    <ligand>
        <name>Cu cation</name>
        <dbReference type="ChEBI" id="CHEBI:23378"/>
    </ligand>
</feature>
<protein>
    <recommendedName>
        <fullName evidence="10">Plastocyanin</fullName>
    </recommendedName>
</protein>
<dbReference type="SUPFAM" id="SSF49503">
    <property type="entry name" value="Cupredoxins"/>
    <property type="match status" value="1"/>
</dbReference>
<comment type="cofactor">
    <cofactor evidence="9">
        <name>Cu(2+)</name>
        <dbReference type="ChEBI" id="CHEBI:29036"/>
    </cofactor>
    <text evidence="9">The crystal structure with reduced Cu(1+) has also been determined.</text>
</comment>